<reference evidence="2" key="2">
    <citation type="submission" date="2021-03" db="UniProtKB">
        <authorList>
            <consortium name="EnsemblPlants"/>
        </authorList>
    </citation>
    <scope>IDENTIFICATION</scope>
</reference>
<proteinExistence type="predicted"/>
<feature type="compositionally biased region" description="Polar residues" evidence="1">
    <location>
        <begin position="97"/>
        <end position="110"/>
    </location>
</feature>
<evidence type="ECO:0000313" key="3">
    <source>
        <dbReference type="Proteomes" id="UP000596661"/>
    </source>
</evidence>
<reference evidence="2" key="1">
    <citation type="submission" date="2018-11" db="EMBL/GenBank/DDBJ databases">
        <authorList>
            <person name="Grassa J C."/>
        </authorList>
    </citation>
    <scope>NUCLEOTIDE SEQUENCE [LARGE SCALE GENOMIC DNA]</scope>
</reference>
<dbReference type="AlphaFoldDB" id="A0A803PRZ8"/>
<protein>
    <submittedName>
        <fullName evidence="2">Uncharacterized protein</fullName>
    </submittedName>
</protein>
<feature type="region of interest" description="Disordered" evidence="1">
    <location>
        <begin position="1"/>
        <end position="29"/>
    </location>
</feature>
<feature type="region of interest" description="Disordered" evidence="1">
    <location>
        <begin position="82"/>
        <end position="110"/>
    </location>
</feature>
<evidence type="ECO:0000256" key="1">
    <source>
        <dbReference type="SAM" id="MobiDB-lite"/>
    </source>
</evidence>
<accession>A0A803PRZ8</accession>
<dbReference type="Proteomes" id="UP000596661">
    <property type="component" value="Chromosome 5"/>
</dbReference>
<organism evidence="2 3">
    <name type="scientific">Cannabis sativa</name>
    <name type="common">Hemp</name>
    <name type="synonym">Marijuana</name>
    <dbReference type="NCBI Taxonomy" id="3483"/>
    <lineage>
        <taxon>Eukaryota</taxon>
        <taxon>Viridiplantae</taxon>
        <taxon>Streptophyta</taxon>
        <taxon>Embryophyta</taxon>
        <taxon>Tracheophyta</taxon>
        <taxon>Spermatophyta</taxon>
        <taxon>Magnoliopsida</taxon>
        <taxon>eudicotyledons</taxon>
        <taxon>Gunneridae</taxon>
        <taxon>Pentapetalae</taxon>
        <taxon>rosids</taxon>
        <taxon>fabids</taxon>
        <taxon>Rosales</taxon>
        <taxon>Cannabaceae</taxon>
        <taxon>Cannabis</taxon>
    </lineage>
</organism>
<evidence type="ECO:0000313" key="2">
    <source>
        <dbReference type="EnsemblPlants" id="cds.evm.model.05.819"/>
    </source>
</evidence>
<sequence>MHGLISRINKTKRGLGEPLPLLPQDPMKADPNVRVLPTMEGPIILTNTVNLANPINPTNSANTINPINPAILVNLNDQPLPPRIDPPIAPRIEGPISTKNPPQSTTGTFP</sequence>
<dbReference type="EnsemblPlants" id="evm.model.05.819">
    <property type="protein sequence ID" value="cds.evm.model.05.819"/>
    <property type="gene ID" value="evm.TU.05.819"/>
</dbReference>
<dbReference type="Gramene" id="evm.model.05.819">
    <property type="protein sequence ID" value="cds.evm.model.05.819"/>
    <property type="gene ID" value="evm.TU.05.819"/>
</dbReference>
<keyword evidence="3" id="KW-1185">Reference proteome</keyword>
<name>A0A803PRZ8_CANSA</name>
<dbReference type="EMBL" id="UZAU01000465">
    <property type="status" value="NOT_ANNOTATED_CDS"/>
    <property type="molecule type" value="Genomic_DNA"/>
</dbReference>